<evidence type="ECO:0000259" key="4">
    <source>
        <dbReference type="Pfam" id="PF00724"/>
    </source>
</evidence>
<dbReference type="CDD" id="cd02933">
    <property type="entry name" value="OYE_like_FMN"/>
    <property type="match status" value="1"/>
</dbReference>
<dbReference type="InterPro" id="IPR045247">
    <property type="entry name" value="Oye-like"/>
</dbReference>
<keyword evidence="6" id="KW-1185">Reference proteome</keyword>
<evidence type="ECO:0000256" key="2">
    <source>
        <dbReference type="ARBA" id="ARBA00005979"/>
    </source>
</evidence>
<dbReference type="PANTHER" id="PTHR22893">
    <property type="entry name" value="NADH OXIDOREDUCTASE-RELATED"/>
    <property type="match status" value="1"/>
</dbReference>
<dbReference type="PANTHER" id="PTHR22893:SF91">
    <property type="entry name" value="NADPH DEHYDROGENASE 2-RELATED"/>
    <property type="match status" value="1"/>
</dbReference>
<dbReference type="GO" id="GO:0010181">
    <property type="term" value="F:FMN binding"/>
    <property type="evidence" value="ECO:0007669"/>
    <property type="project" value="InterPro"/>
</dbReference>
<dbReference type="OrthoDB" id="9772736at2"/>
<keyword evidence="3" id="KW-0560">Oxidoreductase</keyword>
<dbReference type="SUPFAM" id="SSF51395">
    <property type="entry name" value="FMN-linked oxidoreductases"/>
    <property type="match status" value="1"/>
</dbReference>
<dbReference type="Pfam" id="PF00724">
    <property type="entry name" value="Oxidored_FMN"/>
    <property type="match status" value="1"/>
</dbReference>
<evidence type="ECO:0000256" key="1">
    <source>
        <dbReference type="ARBA" id="ARBA00001917"/>
    </source>
</evidence>
<proteinExistence type="inferred from homology"/>
<dbReference type="STRING" id="865937.Gilli_2795"/>
<feature type="domain" description="NADH:flavin oxidoreductase/NADH oxidase N-terminal" evidence="4">
    <location>
        <begin position="10"/>
        <end position="339"/>
    </location>
</feature>
<dbReference type="Proteomes" id="UP000003844">
    <property type="component" value="Unassembled WGS sequence"/>
</dbReference>
<dbReference type="eggNOG" id="COG1902">
    <property type="taxonomic scope" value="Bacteria"/>
</dbReference>
<dbReference type="InterPro" id="IPR001155">
    <property type="entry name" value="OxRdtase_FMN_N"/>
</dbReference>
<dbReference type="EMBL" id="JH594606">
    <property type="protein sequence ID" value="EHQ03408.1"/>
    <property type="molecule type" value="Genomic_DNA"/>
</dbReference>
<dbReference type="GO" id="GO:0016628">
    <property type="term" value="F:oxidoreductase activity, acting on the CH-CH group of donors, NAD or NADP as acceptor"/>
    <property type="evidence" value="ECO:0007669"/>
    <property type="project" value="UniProtKB-ARBA"/>
</dbReference>
<protein>
    <submittedName>
        <fullName evidence="5">NADH:flavin oxidoreductase/NADH oxidase</fullName>
    </submittedName>
</protein>
<reference evidence="6" key="1">
    <citation type="journal article" date="2012" name="Stand. Genomic Sci.">
        <title>Genome sequence of the Antarctic rhodopsins-containing flavobacterium Gillisia limnaea type strain (R-8282(T)).</title>
        <authorList>
            <person name="Riedel T."/>
            <person name="Held B."/>
            <person name="Nolan M."/>
            <person name="Lucas S."/>
            <person name="Lapidus A."/>
            <person name="Tice H."/>
            <person name="Del Rio T.G."/>
            <person name="Cheng J.F."/>
            <person name="Han C."/>
            <person name="Tapia R."/>
            <person name="Goodwin L.A."/>
            <person name="Pitluck S."/>
            <person name="Liolios K."/>
            <person name="Mavromatis K."/>
            <person name="Pagani I."/>
            <person name="Ivanova N."/>
            <person name="Mikhailova N."/>
            <person name="Pati A."/>
            <person name="Chen A."/>
            <person name="Palaniappan K."/>
            <person name="Land M."/>
            <person name="Rohde M."/>
            <person name="Tindall B.J."/>
            <person name="Detter J.C."/>
            <person name="Goker M."/>
            <person name="Bristow J."/>
            <person name="Eisen J.A."/>
            <person name="Markowitz V."/>
            <person name="Hugenholtz P."/>
            <person name="Kyrpides N.C."/>
            <person name="Klenk H.P."/>
            <person name="Woyke T."/>
        </authorList>
    </citation>
    <scope>NUCLEOTIDE SEQUENCE [LARGE SCALE GENOMIC DNA]</scope>
    <source>
        <strain evidence="6">DSM 15749 / LMG 21470 / R-8282</strain>
    </source>
</reference>
<comment type="cofactor">
    <cofactor evidence="1">
        <name>FMN</name>
        <dbReference type="ChEBI" id="CHEBI:58210"/>
    </cofactor>
</comment>
<dbReference type="FunFam" id="3.20.20.70:FF:000059">
    <property type="entry name" value="N-ethylmaleimide reductase, FMN-linked"/>
    <property type="match status" value="1"/>
</dbReference>
<evidence type="ECO:0000313" key="6">
    <source>
        <dbReference type="Proteomes" id="UP000003844"/>
    </source>
</evidence>
<dbReference type="Gene3D" id="3.20.20.70">
    <property type="entry name" value="Aldolase class I"/>
    <property type="match status" value="1"/>
</dbReference>
<sequence>MNLDQPLLQSYQMGDITLKNRVIMAPMTRNRADNKENTPTTLHVEYYRQRSDAGLVITEGSQVSERAVGYINTPGIHTGSQVEGWEKVTKAVHEKGGKIFIQLWHCGRISHSKFHNGDKPLAPSAVNANEKVYTIDGFEDTEEPKAMSLAEIKETVLEFKTAAQNAKKAGFDGVEIHSSNGYLIHQFFNSNSNIRTDDYGGSIPNKARFFFEIIEAISEIWEENKIGVRLNPSLHNSFGIIASEDTIPTFDYIVEKLNAYDLAYVHLSEPFTDVSAIPFLKTEIAKHYRPIYKGTLMINGGLDQEKGNKIIENGHADLVSFAKLFISNPDLPERFQKNAPIAKWDEATFYTPGKKGYTDYPSYEKSKNAKSS</sequence>
<dbReference type="GO" id="GO:0005829">
    <property type="term" value="C:cytosol"/>
    <property type="evidence" value="ECO:0007669"/>
    <property type="project" value="UniProtKB-ARBA"/>
</dbReference>
<organism evidence="5 6">
    <name type="scientific">Gillisia limnaea (strain DSM 15749 / LMG 21470 / R-8282)</name>
    <dbReference type="NCBI Taxonomy" id="865937"/>
    <lineage>
        <taxon>Bacteria</taxon>
        <taxon>Pseudomonadati</taxon>
        <taxon>Bacteroidota</taxon>
        <taxon>Flavobacteriia</taxon>
        <taxon>Flavobacteriales</taxon>
        <taxon>Flavobacteriaceae</taxon>
        <taxon>Gillisia</taxon>
    </lineage>
</organism>
<evidence type="ECO:0000313" key="5">
    <source>
        <dbReference type="EMBL" id="EHQ03408.1"/>
    </source>
</evidence>
<accession>H2BZJ9</accession>
<dbReference type="AlphaFoldDB" id="H2BZJ9"/>
<evidence type="ECO:0000256" key="3">
    <source>
        <dbReference type="ARBA" id="ARBA00023002"/>
    </source>
</evidence>
<dbReference type="HOGENOM" id="CLU_012153_0_0_10"/>
<gene>
    <name evidence="5" type="ORF">Gilli_2795</name>
</gene>
<dbReference type="InterPro" id="IPR013785">
    <property type="entry name" value="Aldolase_TIM"/>
</dbReference>
<name>H2BZJ9_GILLR</name>
<dbReference type="RefSeq" id="WP_006989714.1">
    <property type="nucleotide sequence ID" value="NZ_JH594606.1"/>
</dbReference>
<comment type="similarity">
    <text evidence="2">Belongs to the NADH:flavin oxidoreductase/NADH oxidase family.</text>
</comment>